<evidence type="ECO:0000256" key="4">
    <source>
        <dbReference type="ARBA" id="ARBA00022741"/>
    </source>
</evidence>
<dbReference type="GO" id="GO:0016887">
    <property type="term" value="F:ATP hydrolysis activity"/>
    <property type="evidence" value="ECO:0007669"/>
    <property type="project" value="InterPro"/>
</dbReference>
<dbReference type="InterPro" id="IPR050095">
    <property type="entry name" value="ECF_ABC_transporter_ATP-bd"/>
</dbReference>
<dbReference type="AlphaFoldDB" id="A0A3B1C421"/>
<dbReference type="PANTHER" id="PTHR43553">
    <property type="entry name" value="HEAVY METAL TRANSPORTER"/>
    <property type="match status" value="1"/>
</dbReference>
<dbReference type="CDD" id="cd03225">
    <property type="entry name" value="ABC_cobalt_CbiO_domain1"/>
    <property type="match status" value="1"/>
</dbReference>
<dbReference type="GO" id="GO:0043190">
    <property type="term" value="C:ATP-binding cassette (ABC) transporter complex"/>
    <property type="evidence" value="ECO:0007669"/>
    <property type="project" value="TreeGrafter"/>
</dbReference>
<name>A0A3B1C421_9ZZZZ</name>
<sequence length="257" mass="29517">MIKLESVFFNYGNVSVLSNISLEIKENERVVILGINGSGKSTLLKILNGLIYPQKGKYTFNGDEITKKYISNKTNNKNFRKKVVLLFQNPDMMIFNPTVYDEIAFGLKQLGFNDIENKVKYWADKLKISDHLDTPPFKLSGGEKQKVCLASILALEPKVLLLDEPTANLDPRTTGWFVDFFYDLNLTTLIATNNISLALELGERGLVLSEDHELIYDDDLEQLLDDKESLLKANLIHKHKHRHNGLEHKHYHIHYWS</sequence>
<keyword evidence="5" id="KW-0067">ATP-binding</keyword>
<dbReference type="InterPro" id="IPR015856">
    <property type="entry name" value="ABC_transpr_CbiO/EcfA_su"/>
</dbReference>
<keyword evidence="4" id="KW-0547">Nucleotide-binding</keyword>
<dbReference type="InterPro" id="IPR017871">
    <property type="entry name" value="ABC_transporter-like_CS"/>
</dbReference>
<organism evidence="9">
    <name type="scientific">hydrothermal vent metagenome</name>
    <dbReference type="NCBI Taxonomy" id="652676"/>
    <lineage>
        <taxon>unclassified sequences</taxon>
        <taxon>metagenomes</taxon>
        <taxon>ecological metagenomes</taxon>
    </lineage>
</organism>
<evidence type="ECO:0000256" key="1">
    <source>
        <dbReference type="ARBA" id="ARBA00004202"/>
    </source>
</evidence>
<dbReference type="EMBL" id="UOGD01000107">
    <property type="protein sequence ID" value="VAX18578.1"/>
    <property type="molecule type" value="Genomic_DNA"/>
</dbReference>
<dbReference type="PROSITE" id="PS50893">
    <property type="entry name" value="ABC_TRANSPORTER_2"/>
    <property type="match status" value="1"/>
</dbReference>
<dbReference type="SUPFAM" id="SSF52540">
    <property type="entry name" value="P-loop containing nucleoside triphosphate hydrolases"/>
    <property type="match status" value="1"/>
</dbReference>
<proteinExistence type="predicted"/>
<protein>
    <submittedName>
        <fullName evidence="9">ATPase component NikO of energizing module of nickel ECF transporter</fullName>
    </submittedName>
</protein>
<accession>A0A3B1C421</accession>
<dbReference type="SMART" id="SM00382">
    <property type="entry name" value="AAA"/>
    <property type="match status" value="1"/>
</dbReference>
<evidence type="ECO:0000256" key="7">
    <source>
        <dbReference type="ARBA" id="ARBA00023136"/>
    </source>
</evidence>
<comment type="subcellular location">
    <subcellularLocation>
        <location evidence="1">Cell membrane</location>
        <topology evidence="1">Peripheral membrane protein</topology>
    </subcellularLocation>
</comment>
<dbReference type="InterPro" id="IPR003593">
    <property type="entry name" value="AAA+_ATPase"/>
</dbReference>
<evidence type="ECO:0000259" key="8">
    <source>
        <dbReference type="PROSITE" id="PS50893"/>
    </source>
</evidence>
<evidence type="ECO:0000256" key="5">
    <source>
        <dbReference type="ARBA" id="ARBA00022840"/>
    </source>
</evidence>
<evidence type="ECO:0000313" key="9">
    <source>
        <dbReference type="EMBL" id="VAX18578.1"/>
    </source>
</evidence>
<evidence type="ECO:0000256" key="6">
    <source>
        <dbReference type="ARBA" id="ARBA00022967"/>
    </source>
</evidence>
<gene>
    <name evidence="9" type="ORF">MNBD_IGNAVI01-1741</name>
</gene>
<keyword evidence="7" id="KW-0472">Membrane</keyword>
<keyword evidence="2" id="KW-0813">Transport</keyword>
<dbReference type="Gene3D" id="3.40.50.300">
    <property type="entry name" value="P-loop containing nucleotide triphosphate hydrolases"/>
    <property type="match status" value="1"/>
</dbReference>
<dbReference type="Pfam" id="PF00005">
    <property type="entry name" value="ABC_tran"/>
    <property type="match status" value="1"/>
</dbReference>
<evidence type="ECO:0000256" key="3">
    <source>
        <dbReference type="ARBA" id="ARBA00022475"/>
    </source>
</evidence>
<dbReference type="GO" id="GO:0005524">
    <property type="term" value="F:ATP binding"/>
    <property type="evidence" value="ECO:0007669"/>
    <property type="project" value="UniProtKB-KW"/>
</dbReference>
<dbReference type="PANTHER" id="PTHR43553:SF27">
    <property type="entry name" value="ENERGY-COUPLING FACTOR TRANSPORTER ATP-BINDING PROTEIN ECFA2"/>
    <property type="match status" value="1"/>
</dbReference>
<dbReference type="PROSITE" id="PS00211">
    <property type="entry name" value="ABC_TRANSPORTER_1"/>
    <property type="match status" value="1"/>
</dbReference>
<reference evidence="9" key="1">
    <citation type="submission" date="2018-06" db="EMBL/GenBank/DDBJ databases">
        <authorList>
            <person name="Zhirakovskaya E."/>
        </authorList>
    </citation>
    <scope>NUCLEOTIDE SEQUENCE</scope>
</reference>
<dbReference type="GO" id="GO:0042626">
    <property type="term" value="F:ATPase-coupled transmembrane transporter activity"/>
    <property type="evidence" value="ECO:0007669"/>
    <property type="project" value="TreeGrafter"/>
</dbReference>
<keyword evidence="6" id="KW-1278">Translocase</keyword>
<feature type="domain" description="ABC transporter" evidence="8">
    <location>
        <begin position="2"/>
        <end position="236"/>
    </location>
</feature>
<evidence type="ECO:0000256" key="2">
    <source>
        <dbReference type="ARBA" id="ARBA00022448"/>
    </source>
</evidence>
<dbReference type="InterPro" id="IPR003439">
    <property type="entry name" value="ABC_transporter-like_ATP-bd"/>
</dbReference>
<dbReference type="InterPro" id="IPR027417">
    <property type="entry name" value="P-loop_NTPase"/>
</dbReference>
<keyword evidence="3" id="KW-1003">Cell membrane</keyword>